<dbReference type="EMBL" id="GGEC01078703">
    <property type="protein sequence ID" value="MBX59187.1"/>
    <property type="molecule type" value="Transcribed_RNA"/>
</dbReference>
<protein>
    <submittedName>
        <fullName evidence="1">Uncharacterized protein</fullName>
    </submittedName>
</protein>
<accession>A0A2P2PWR3</accession>
<evidence type="ECO:0000313" key="1">
    <source>
        <dbReference type="EMBL" id="MBX59187.1"/>
    </source>
</evidence>
<organism evidence="1">
    <name type="scientific">Rhizophora mucronata</name>
    <name type="common">Asiatic mangrove</name>
    <dbReference type="NCBI Taxonomy" id="61149"/>
    <lineage>
        <taxon>Eukaryota</taxon>
        <taxon>Viridiplantae</taxon>
        <taxon>Streptophyta</taxon>
        <taxon>Embryophyta</taxon>
        <taxon>Tracheophyta</taxon>
        <taxon>Spermatophyta</taxon>
        <taxon>Magnoliopsida</taxon>
        <taxon>eudicotyledons</taxon>
        <taxon>Gunneridae</taxon>
        <taxon>Pentapetalae</taxon>
        <taxon>rosids</taxon>
        <taxon>fabids</taxon>
        <taxon>Malpighiales</taxon>
        <taxon>Rhizophoraceae</taxon>
        <taxon>Rhizophora</taxon>
    </lineage>
</organism>
<name>A0A2P2PWR3_RHIMU</name>
<dbReference type="AlphaFoldDB" id="A0A2P2PWR3"/>
<reference evidence="1" key="1">
    <citation type="submission" date="2018-02" db="EMBL/GenBank/DDBJ databases">
        <title>Rhizophora mucronata_Transcriptome.</title>
        <authorList>
            <person name="Meera S.P."/>
            <person name="Sreeshan A."/>
            <person name="Augustine A."/>
        </authorList>
    </citation>
    <scope>NUCLEOTIDE SEQUENCE</scope>
    <source>
        <tissue evidence="1">Leaf</tissue>
    </source>
</reference>
<sequence>MSHPGQLKKHIRKVIRKHMELPKNRLAIII</sequence>
<proteinExistence type="predicted"/>